<dbReference type="OMA" id="CVRMAPK"/>
<reference evidence="3" key="1">
    <citation type="submission" date="2010-08" db="EMBL/GenBank/DDBJ databases">
        <authorList>
            <consortium name="Caenorhabditis japonica Sequencing Consortium"/>
            <person name="Wilson R.K."/>
        </authorList>
    </citation>
    <scope>NUCLEOTIDE SEQUENCE [LARGE SCALE GENOMIC DNA]</scope>
    <source>
        <strain evidence="3">DF5081</strain>
    </source>
</reference>
<evidence type="ECO:0000313" key="2">
    <source>
        <dbReference type="EnsemblMetazoa" id="CJA16834.1"/>
    </source>
</evidence>
<feature type="region of interest" description="Disordered" evidence="1">
    <location>
        <begin position="85"/>
        <end position="138"/>
    </location>
</feature>
<dbReference type="EnsemblMetazoa" id="CJA16834.1">
    <property type="protein sequence ID" value="CJA16834.1"/>
    <property type="gene ID" value="WBGene00136037"/>
</dbReference>
<dbReference type="AlphaFoldDB" id="A0A8R1E209"/>
<name>A0A8R1E209_CAEJA</name>
<accession>A0A8R1E209</accession>
<evidence type="ECO:0000313" key="3">
    <source>
        <dbReference type="Proteomes" id="UP000005237"/>
    </source>
</evidence>
<dbReference type="Proteomes" id="UP000005237">
    <property type="component" value="Unassembled WGS sequence"/>
</dbReference>
<proteinExistence type="predicted"/>
<keyword evidence="3" id="KW-1185">Reference proteome</keyword>
<organism evidence="2 3">
    <name type="scientific">Caenorhabditis japonica</name>
    <dbReference type="NCBI Taxonomy" id="281687"/>
    <lineage>
        <taxon>Eukaryota</taxon>
        <taxon>Metazoa</taxon>
        <taxon>Ecdysozoa</taxon>
        <taxon>Nematoda</taxon>
        <taxon>Chromadorea</taxon>
        <taxon>Rhabditida</taxon>
        <taxon>Rhabditina</taxon>
        <taxon>Rhabditomorpha</taxon>
        <taxon>Rhabditoidea</taxon>
        <taxon>Rhabditidae</taxon>
        <taxon>Peloderinae</taxon>
        <taxon>Caenorhabditis</taxon>
    </lineage>
</organism>
<protein>
    <submittedName>
        <fullName evidence="2">Uncharacterized protein</fullName>
    </submittedName>
</protein>
<evidence type="ECO:0000256" key="1">
    <source>
        <dbReference type="SAM" id="MobiDB-lite"/>
    </source>
</evidence>
<feature type="compositionally biased region" description="Basic and acidic residues" evidence="1">
    <location>
        <begin position="122"/>
        <end position="132"/>
    </location>
</feature>
<sequence>MAMCSCNDRDREQLHLERRQALRDRQRAAVISGRSVRSVIETEVESETSQCPRMTCVQMTPRLKTHGGSNTSDVYDRLNQGGSAIQKIDKEKPPQVQITKITSIESTKKTSSKESDEEYPDEREKLSAEKDLNSVSSS</sequence>
<reference evidence="2" key="2">
    <citation type="submission" date="2022-06" db="UniProtKB">
        <authorList>
            <consortium name="EnsemblMetazoa"/>
        </authorList>
    </citation>
    <scope>IDENTIFICATION</scope>
    <source>
        <strain evidence="2">DF5081</strain>
    </source>
</reference>